<keyword evidence="12" id="KW-0119">Carbohydrate metabolism</keyword>
<evidence type="ECO:0000256" key="5">
    <source>
        <dbReference type="ARBA" id="ARBA00022679"/>
    </source>
</evidence>
<evidence type="ECO:0000313" key="15">
    <source>
        <dbReference type="EMBL" id="KAH8519555.1"/>
    </source>
</evidence>
<comment type="pathway">
    <text evidence="2">Glycan metabolism.</text>
</comment>
<keyword evidence="16" id="KW-1185">Reference proteome</keyword>
<dbReference type="PANTHER" id="PTHR31741">
    <property type="entry name" value="OS02G0726500 PROTEIN-RELATED"/>
    <property type="match status" value="1"/>
</dbReference>
<keyword evidence="5" id="KW-0808">Transferase</keyword>
<evidence type="ECO:0000313" key="16">
    <source>
        <dbReference type="Proteomes" id="UP000807159"/>
    </source>
</evidence>
<evidence type="ECO:0000256" key="4">
    <source>
        <dbReference type="ARBA" id="ARBA00022676"/>
    </source>
</evidence>
<dbReference type="Proteomes" id="UP000807159">
    <property type="component" value="Chromosome 1"/>
</dbReference>
<dbReference type="PIRSF" id="PIRSF009360">
    <property type="entry name" value="UCP009360"/>
    <property type="match status" value="1"/>
</dbReference>
<dbReference type="GO" id="GO:0016757">
    <property type="term" value="F:glycosyltransferase activity"/>
    <property type="evidence" value="ECO:0007669"/>
    <property type="project" value="UniProtKB-KW"/>
</dbReference>
<evidence type="ECO:0000256" key="10">
    <source>
        <dbReference type="ARBA" id="ARBA00023180"/>
    </source>
</evidence>
<name>A0A8T2ZQ99_POPDE</name>
<dbReference type="GO" id="GO:0005802">
    <property type="term" value="C:trans-Golgi network"/>
    <property type="evidence" value="ECO:0007669"/>
    <property type="project" value="TreeGrafter"/>
</dbReference>
<keyword evidence="4" id="KW-0328">Glycosyltransferase</keyword>
<dbReference type="AlphaFoldDB" id="A0A8T2ZQ99"/>
<evidence type="ECO:0000256" key="7">
    <source>
        <dbReference type="ARBA" id="ARBA00022968"/>
    </source>
</evidence>
<keyword evidence="7" id="KW-0735">Signal-anchor</keyword>
<organism evidence="15 16">
    <name type="scientific">Populus deltoides</name>
    <name type="common">Eastern poplar</name>
    <name type="synonym">Eastern cottonwood</name>
    <dbReference type="NCBI Taxonomy" id="3696"/>
    <lineage>
        <taxon>Eukaryota</taxon>
        <taxon>Viridiplantae</taxon>
        <taxon>Streptophyta</taxon>
        <taxon>Embryophyta</taxon>
        <taxon>Tracheophyta</taxon>
        <taxon>Spermatophyta</taxon>
        <taxon>Magnoliopsida</taxon>
        <taxon>eudicotyledons</taxon>
        <taxon>Gunneridae</taxon>
        <taxon>Pentapetalae</taxon>
        <taxon>rosids</taxon>
        <taxon>fabids</taxon>
        <taxon>Malpighiales</taxon>
        <taxon>Salicaceae</taxon>
        <taxon>Saliceae</taxon>
        <taxon>Populus</taxon>
    </lineage>
</organism>
<dbReference type="GO" id="GO:0005768">
    <property type="term" value="C:endosome"/>
    <property type="evidence" value="ECO:0007669"/>
    <property type="project" value="TreeGrafter"/>
</dbReference>
<keyword evidence="6 14" id="KW-0812">Transmembrane</keyword>
<dbReference type="PANTHER" id="PTHR31741:SF14">
    <property type="entry name" value="O-FUCOSYLTRANSFERASE 1"/>
    <property type="match status" value="1"/>
</dbReference>
<keyword evidence="10" id="KW-0325">Glycoprotein</keyword>
<evidence type="ECO:0000256" key="3">
    <source>
        <dbReference type="ARBA" id="ARBA00007737"/>
    </source>
</evidence>
<comment type="subcellular location">
    <subcellularLocation>
        <location evidence="1">Membrane</location>
        <topology evidence="1">Single-pass type II membrane protein</topology>
    </subcellularLocation>
</comment>
<evidence type="ECO:0000256" key="11">
    <source>
        <dbReference type="ARBA" id="ARBA00023253"/>
    </source>
</evidence>
<evidence type="ECO:0000256" key="6">
    <source>
        <dbReference type="ARBA" id="ARBA00022692"/>
    </source>
</evidence>
<accession>A0A8T2ZQ99</accession>
<sequence length="431" mass="49045">MRRLGHHRQHGKQGGVGGRGLLLKLLIAVFVVLLICTLSLLFSATITATNGSNAPSEINVEKLWESANSGGWRPSSSPRTDWPSPPKETRGYLRVRCNGGLNQQRSAICNAVLAARIMNATLVLPELDANSFWHDDSGFHGIYDVEHFIQSLRFDVRIVERIPEIRKNGKTKKIKAFQLRPPRDAPISWYTTEALEKMKEHGAIYLTPFSHRLAEEIDNPEYQRLRCRVNYHALRFKPHIMKLSESIVDKLRSQGRFMAIHLRFEMDMLAFAGCFDIFSPAEQKILKKYRMENFAKKTLIYKERRAIGKCPLTPEEVGLLLRAMGFNNSTRMYLAAGSAVDYMVCLLADIFMPTYDGPSNFANNLLGHRLYYGFRTNIRPDRKGLAPAFTAREEGQTAGFEEAVRRVMLKTNFGGPHKRISPESFYTEFLA</sequence>
<dbReference type="Pfam" id="PF10250">
    <property type="entry name" value="O-FucT"/>
    <property type="match status" value="1"/>
</dbReference>
<dbReference type="InterPro" id="IPR024709">
    <property type="entry name" value="FucosylTrfase_pln"/>
</dbReference>
<keyword evidence="8 14" id="KW-1133">Transmembrane helix</keyword>
<comment type="caution">
    <text evidence="15">The sequence shown here is derived from an EMBL/GenBank/DDBJ whole genome shotgun (WGS) entry which is preliminary data.</text>
</comment>
<protein>
    <recommendedName>
        <fullName evidence="13">O-fucosyltransferase family protein</fullName>
    </recommendedName>
</protein>
<comment type="similarity">
    <text evidence="3">Belongs to the glycosyltransferase GT106 family.</text>
</comment>
<dbReference type="CDD" id="cd11299">
    <property type="entry name" value="O-FucT_plant"/>
    <property type="match status" value="1"/>
</dbReference>
<proteinExistence type="inferred from homology"/>
<evidence type="ECO:0000256" key="12">
    <source>
        <dbReference type="ARBA" id="ARBA00023277"/>
    </source>
</evidence>
<dbReference type="GO" id="GO:0016020">
    <property type="term" value="C:membrane"/>
    <property type="evidence" value="ECO:0007669"/>
    <property type="project" value="UniProtKB-SubCell"/>
</dbReference>
<evidence type="ECO:0000256" key="9">
    <source>
        <dbReference type="ARBA" id="ARBA00023136"/>
    </source>
</evidence>
<evidence type="ECO:0000256" key="14">
    <source>
        <dbReference type="SAM" id="Phobius"/>
    </source>
</evidence>
<dbReference type="InterPro" id="IPR019378">
    <property type="entry name" value="GDP-Fuc_O-FucTrfase"/>
</dbReference>
<reference evidence="15" key="1">
    <citation type="journal article" date="2021" name="J. Hered.">
        <title>Genome Assembly of Salicaceae Populus deltoides (Eastern Cottonwood) I-69 Based on Nanopore Sequencing and Hi-C Technologies.</title>
        <authorList>
            <person name="Bai S."/>
            <person name="Wu H."/>
            <person name="Zhang J."/>
            <person name="Pan Z."/>
            <person name="Zhao W."/>
            <person name="Li Z."/>
            <person name="Tong C."/>
        </authorList>
    </citation>
    <scope>NUCLEOTIDE SEQUENCE</scope>
    <source>
        <tissue evidence="15">Leaf</tissue>
    </source>
</reference>
<evidence type="ECO:0000256" key="2">
    <source>
        <dbReference type="ARBA" id="ARBA00004881"/>
    </source>
</evidence>
<dbReference type="EMBL" id="JACEGQ020000001">
    <property type="protein sequence ID" value="KAH8519555.1"/>
    <property type="molecule type" value="Genomic_DNA"/>
</dbReference>
<keyword evidence="9 14" id="KW-0472">Membrane</keyword>
<keyword evidence="11" id="KW-0294">Fucose metabolism</keyword>
<evidence type="ECO:0000256" key="1">
    <source>
        <dbReference type="ARBA" id="ARBA00004606"/>
    </source>
</evidence>
<feature type="transmembrane region" description="Helical" evidence="14">
    <location>
        <begin position="21"/>
        <end position="42"/>
    </location>
</feature>
<evidence type="ECO:0000256" key="8">
    <source>
        <dbReference type="ARBA" id="ARBA00022989"/>
    </source>
</evidence>
<gene>
    <name evidence="15" type="ORF">H0E87_001096</name>
</gene>
<evidence type="ECO:0000256" key="13">
    <source>
        <dbReference type="ARBA" id="ARBA00030350"/>
    </source>
</evidence>
<dbReference type="GO" id="GO:0006004">
    <property type="term" value="P:fucose metabolic process"/>
    <property type="evidence" value="ECO:0007669"/>
    <property type="project" value="UniProtKB-KW"/>
</dbReference>